<evidence type="ECO:0000313" key="3">
    <source>
        <dbReference type="Proteomes" id="UP000315252"/>
    </source>
</evidence>
<dbReference type="Pfam" id="PF05257">
    <property type="entry name" value="CHAP"/>
    <property type="match status" value="1"/>
</dbReference>
<dbReference type="Gene3D" id="3.90.1720.10">
    <property type="entry name" value="endopeptidase domain like (from Nostoc punctiforme)"/>
    <property type="match status" value="1"/>
</dbReference>
<dbReference type="PROSITE" id="PS50911">
    <property type="entry name" value="CHAP"/>
    <property type="match status" value="1"/>
</dbReference>
<evidence type="ECO:0000259" key="1">
    <source>
        <dbReference type="PROSITE" id="PS50911"/>
    </source>
</evidence>
<feature type="domain" description="Peptidase C51" evidence="1">
    <location>
        <begin position="1"/>
        <end position="110"/>
    </location>
</feature>
<organism evidence="2 3">
    <name type="scientific">Denitrobaculum tricleocarpae</name>
    <dbReference type="NCBI Taxonomy" id="2591009"/>
    <lineage>
        <taxon>Bacteria</taxon>
        <taxon>Pseudomonadati</taxon>
        <taxon>Pseudomonadota</taxon>
        <taxon>Alphaproteobacteria</taxon>
        <taxon>Rhodospirillales</taxon>
        <taxon>Rhodospirillaceae</taxon>
        <taxon>Denitrobaculum</taxon>
    </lineage>
</organism>
<accession>A0A545TYP4</accession>
<name>A0A545TYP4_9PROT</name>
<dbReference type="OrthoDB" id="7279151at2"/>
<comment type="caution">
    <text evidence="2">The sequence shown here is derived from an EMBL/GenBank/DDBJ whole genome shotgun (WGS) entry which is preliminary data.</text>
</comment>
<dbReference type="Proteomes" id="UP000315252">
    <property type="component" value="Unassembled WGS sequence"/>
</dbReference>
<gene>
    <name evidence="2" type="ORF">FKG95_06455</name>
</gene>
<evidence type="ECO:0000313" key="2">
    <source>
        <dbReference type="EMBL" id="TQV82352.1"/>
    </source>
</evidence>
<sequence length="139" mass="15931">MKPAIHTGKRSLQCVPYAREVSSIGIRGDAWTWWRSAKGRYARGHTPEVGAVLVLSKTKRLRYGHLAVVAEVLNDREVLVHQANWLNRGRIHRYTPVVDVSPNNDWSSVRVWYTPGQKYGKRAYKVSGFIYPDTLEAKR</sequence>
<dbReference type="InterPro" id="IPR038765">
    <property type="entry name" value="Papain-like_cys_pep_sf"/>
</dbReference>
<dbReference type="AlphaFoldDB" id="A0A545TYP4"/>
<proteinExistence type="predicted"/>
<protein>
    <submittedName>
        <fullName evidence="2">CHAP domain-containing protein</fullName>
    </submittedName>
</protein>
<dbReference type="InterPro" id="IPR007921">
    <property type="entry name" value="CHAP_dom"/>
</dbReference>
<dbReference type="SUPFAM" id="SSF54001">
    <property type="entry name" value="Cysteine proteinases"/>
    <property type="match status" value="1"/>
</dbReference>
<keyword evidence="3" id="KW-1185">Reference proteome</keyword>
<reference evidence="2 3" key="1">
    <citation type="submission" date="2019-06" db="EMBL/GenBank/DDBJ databases">
        <title>Whole genome sequence for Rhodospirillaceae sp. R148.</title>
        <authorList>
            <person name="Wang G."/>
        </authorList>
    </citation>
    <scope>NUCLEOTIDE SEQUENCE [LARGE SCALE GENOMIC DNA]</scope>
    <source>
        <strain evidence="2 3">R148</strain>
    </source>
</reference>
<dbReference type="EMBL" id="VHSH01000002">
    <property type="protein sequence ID" value="TQV82352.1"/>
    <property type="molecule type" value="Genomic_DNA"/>
</dbReference>